<dbReference type="EMBL" id="JADJEV010000004">
    <property type="protein sequence ID" value="MBK6974327.1"/>
    <property type="molecule type" value="Genomic_DNA"/>
</dbReference>
<feature type="signal peptide" evidence="1">
    <location>
        <begin position="1"/>
        <end position="28"/>
    </location>
</feature>
<feature type="chain" id="PRO_5039051645" evidence="1">
    <location>
        <begin position="29"/>
        <end position="482"/>
    </location>
</feature>
<evidence type="ECO:0000256" key="1">
    <source>
        <dbReference type="SAM" id="SignalP"/>
    </source>
</evidence>
<name>A0A9D7EB08_9PROT</name>
<evidence type="ECO:0000313" key="3">
    <source>
        <dbReference type="Proteomes" id="UP000807785"/>
    </source>
</evidence>
<dbReference type="AlphaFoldDB" id="A0A9D7EB08"/>
<dbReference type="Proteomes" id="UP000807785">
    <property type="component" value="Unassembled WGS sequence"/>
</dbReference>
<keyword evidence="1" id="KW-0732">Signal</keyword>
<evidence type="ECO:0000313" key="2">
    <source>
        <dbReference type="EMBL" id="MBK6974327.1"/>
    </source>
</evidence>
<gene>
    <name evidence="2" type="ORF">IPH26_15735</name>
</gene>
<comment type="caution">
    <text evidence="2">The sequence shown here is derived from an EMBL/GenBank/DDBJ whole genome shotgun (WGS) entry which is preliminary data.</text>
</comment>
<protein>
    <submittedName>
        <fullName evidence="2">Uncharacterized protein</fullName>
    </submittedName>
</protein>
<accession>A0A9D7EB08</accession>
<sequence length="482" mass="50109">MKRSPARSKTLAASALAAALALCAPAQAINLAPNGKGEVLIFPYYTVRNGFDTLVSLTNTSDRTVLANLRVREAKNARSVREFHLALSPRDVWTGAVTTDGADGALIRTFDRSCIVPALGAGPNGSSQIALTTANYSGSLDDQGGSGPDRLREGFIEVIEMAISTVPESAIPAAGASIETSAQHVDGTPRSCGTVQDIFLNAGNFDLAGGGGARLAGTPFASFEAPKNVLFGSATLINIGSGQAYDATPTAIQNFQDTVPIIFMPDQSKPTLAHGSSAVTAQQFDGDGRLISTPNIASSVDAVSVLLMARLLNNEFASGSTATSSARTDWVVTFPTKHFYTDPMEINSNTALPPFREAFIGGRSCDVWGVSFSGREEQFDSLVEIPENPLGPCYSTNVVFFRGGATQASLFGSAAIFGVGVPTTSVGSAGWAQLSLHSGSLHGFSGLPAIGFAAIERNNSAEAGNNRNYGSGRPHVVEVLAP</sequence>
<proteinExistence type="predicted"/>
<reference evidence="2" key="1">
    <citation type="submission" date="2020-10" db="EMBL/GenBank/DDBJ databases">
        <title>Connecting structure to function with the recovery of over 1000 high-quality activated sludge metagenome-assembled genomes encoding full-length rRNA genes using long-read sequencing.</title>
        <authorList>
            <person name="Singleton C.M."/>
            <person name="Petriglieri F."/>
            <person name="Kristensen J.M."/>
            <person name="Kirkegaard R.H."/>
            <person name="Michaelsen T.Y."/>
            <person name="Andersen M.H."/>
            <person name="Karst S.M."/>
            <person name="Dueholm M.S."/>
            <person name="Nielsen P.H."/>
            <person name="Albertsen M."/>
        </authorList>
    </citation>
    <scope>NUCLEOTIDE SEQUENCE</scope>
    <source>
        <strain evidence="2">Bjer_18-Q3-R1-45_BAT3C.347</strain>
    </source>
</reference>
<organism evidence="2 3">
    <name type="scientific">Candidatus Methylophosphatis roskildensis</name>
    <dbReference type="NCBI Taxonomy" id="2899263"/>
    <lineage>
        <taxon>Bacteria</taxon>
        <taxon>Pseudomonadati</taxon>
        <taxon>Pseudomonadota</taxon>
        <taxon>Betaproteobacteria</taxon>
        <taxon>Nitrosomonadales</taxon>
        <taxon>Sterolibacteriaceae</taxon>
        <taxon>Candidatus Methylophosphatis</taxon>
    </lineage>
</organism>